<sequence>MVRQCQEEMDKDVKATTAVDIEWTLSGELAGRARECSEPSAECPHMHRAASAEGVGAEWKGRSRIRCRFRKHLRRHKYHAPVRGDNEQDELSLKLNA</sequence>
<organism evidence="1 2">
    <name type="scientific">Porphyridium purpureum</name>
    <name type="common">Red alga</name>
    <name type="synonym">Porphyridium cruentum</name>
    <dbReference type="NCBI Taxonomy" id="35688"/>
    <lineage>
        <taxon>Eukaryota</taxon>
        <taxon>Rhodophyta</taxon>
        <taxon>Bangiophyceae</taxon>
        <taxon>Porphyridiales</taxon>
        <taxon>Porphyridiaceae</taxon>
        <taxon>Porphyridium</taxon>
    </lineage>
</organism>
<dbReference type="Proteomes" id="UP000324585">
    <property type="component" value="Unassembled WGS sequence"/>
</dbReference>
<accession>A0A5J4Z3H3</accession>
<proteinExistence type="predicted"/>
<name>A0A5J4Z3H3_PORPP</name>
<protein>
    <submittedName>
        <fullName evidence="1">Uncharacterized protein</fullName>
    </submittedName>
</protein>
<comment type="caution">
    <text evidence="1">The sequence shown here is derived from an EMBL/GenBank/DDBJ whole genome shotgun (WGS) entry which is preliminary data.</text>
</comment>
<evidence type="ECO:0000313" key="1">
    <source>
        <dbReference type="EMBL" id="KAA8497840.1"/>
    </source>
</evidence>
<reference evidence="2" key="1">
    <citation type="journal article" date="2019" name="Nat. Commun.">
        <title>Expansion of phycobilisome linker gene families in mesophilic red algae.</title>
        <authorList>
            <person name="Lee J."/>
            <person name="Kim D."/>
            <person name="Bhattacharya D."/>
            <person name="Yoon H.S."/>
        </authorList>
    </citation>
    <scope>NUCLEOTIDE SEQUENCE [LARGE SCALE GENOMIC DNA]</scope>
    <source>
        <strain evidence="2">CCMP 1328</strain>
    </source>
</reference>
<dbReference type="EMBL" id="VRMN01000001">
    <property type="protein sequence ID" value="KAA8497840.1"/>
    <property type="molecule type" value="Genomic_DNA"/>
</dbReference>
<dbReference type="AlphaFoldDB" id="A0A5J4Z3H3"/>
<evidence type="ECO:0000313" key="2">
    <source>
        <dbReference type="Proteomes" id="UP000324585"/>
    </source>
</evidence>
<keyword evidence="2" id="KW-1185">Reference proteome</keyword>
<gene>
    <name evidence="1" type="ORF">FVE85_5425</name>
</gene>